<sequence>MKAPVKKIGLGILKWGGIAIASILLLMFLIPLVFPGTIAQQVKVFANKSLDGELNFTNSKLSFFTHFPSLTVSLDKLSLKGSAPFKDEILLSAEEVAFGINLKRLIFDNEIKIDEIYVSDALINVIVDENGQANYNVYISEDNQPKDTLATGPAIRLDRVDLKNCHIKYNDKSAKTFVEAKGFNYVGRGNLSEDVFDLRTDAQIDAVDFYYDKVPYLEKKEIHADLITRINTNALSFILKKNELRINRLPVEFTGVFTMLKEGYNIDLKAASTNTKFKDIFSALPPQYLTWMDNTKIEGKSDLLFTFKGRYNAATNQQPDLGFHFTVKDGFINYKEAPVSMSNLQMDLNAMMPGLDIEKLNVDLKKFDFRLGNKDFFNAFVKIKGFSEMAVKAQIKGSLDLKELDNTLGLQNLDLKGILKTDIVADGVYNADKKLFPKTKGGVNLQNGWFKTSHYPNPITDIMFVANVQNDKGTFDDIKIVVSPASFVFEGNPVYVNATVSNFEDVDYDAKIKGELNIGRIYKVFAQKGLEVTGYAKADLSLKGRQSYATSGQYSKLNNKGTLLIKDIKTTSEFFPKPFYIHEGDFTFHNEKLKFEKFDAAYGKSDFAINGYLLNTINYFFEPKATLKGSFNVKSKLINVDEFMALKEGENKDMKPAVEEAKETHPKMSGVVVLPTNLNVSLTANADKVEYNGLVLNNLGGKVSVEKGKLHLQNGNFNIIDCRVGLDASYDDESPMAANFTAHFTAKDFNVKRAYKEIPLFRELVTSAGKAEGIISVDYKLKGDLDGNMGPIYPSLSGGGTVNVRDVKVSGLKLFGGVGDKMGSDGLKNPDMKDIDIKTTIDRNLIHIEEFVFKVAGFRPKIKGTTSFDGLLDIRIRLGLPPLGIIGVPIVVTGSQENPKIKIFSKTGDKIDEAEYNEKTNQVIKKETRMEEPEKKE</sequence>
<dbReference type="InterPro" id="IPR052894">
    <property type="entry name" value="AsmA-related"/>
</dbReference>
<proteinExistence type="predicted"/>
<dbReference type="GO" id="GO:0090313">
    <property type="term" value="P:regulation of protein targeting to membrane"/>
    <property type="evidence" value="ECO:0007669"/>
    <property type="project" value="TreeGrafter"/>
</dbReference>
<dbReference type="GO" id="GO:0005886">
    <property type="term" value="C:plasma membrane"/>
    <property type="evidence" value="ECO:0007669"/>
    <property type="project" value="TreeGrafter"/>
</dbReference>
<dbReference type="InterPro" id="IPR007844">
    <property type="entry name" value="AsmA"/>
</dbReference>
<dbReference type="RefSeq" id="WP_128390808.1">
    <property type="nucleotide sequence ID" value="NZ_SBII01000011.1"/>
</dbReference>
<organism evidence="3 4">
    <name type="scientific">Flavobacterium cerinum</name>
    <dbReference type="NCBI Taxonomy" id="2502784"/>
    <lineage>
        <taxon>Bacteria</taxon>
        <taxon>Pseudomonadati</taxon>
        <taxon>Bacteroidota</taxon>
        <taxon>Flavobacteriia</taxon>
        <taxon>Flavobacteriales</taxon>
        <taxon>Flavobacteriaceae</taxon>
        <taxon>Flavobacterium</taxon>
    </lineage>
</organism>
<accession>A0A3S4SWD0</accession>
<name>A0A3S4SWD0_9FLAO</name>
<reference evidence="3 4" key="1">
    <citation type="submission" date="2019-01" db="EMBL/GenBank/DDBJ databases">
        <title>Flavobacterium sp. nov.,isolated from freshwater.</title>
        <authorList>
            <person name="Zhang R."/>
            <person name="Du Z.-J."/>
        </authorList>
    </citation>
    <scope>NUCLEOTIDE SEQUENCE [LARGE SCALE GENOMIC DNA]</scope>
    <source>
        <strain evidence="3 4">1E403</strain>
    </source>
</reference>
<dbReference type="OrthoDB" id="596403at2"/>
<keyword evidence="1" id="KW-0812">Transmembrane</keyword>
<evidence type="ECO:0000313" key="3">
    <source>
        <dbReference type="EMBL" id="RWW93853.1"/>
    </source>
</evidence>
<keyword evidence="1" id="KW-0472">Membrane</keyword>
<dbReference type="Proteomes" id="UP000287527">
    <property type="component" value="Unassembled WGS sequence"/>
</dbReference>
<dbReference type="PANTHER" id="PTHR30441">
    <property type="entry name" value="DUF748 DOMAIN-CONTAINING PROTEIN"/>
    <property type="match status" value="1"/>
</dbReference>
<keyword evidence="4" id="KW-1185">Reference proteome</keyword>
<protein>
    <submittedName>
        <fullName evidence="3">AsmA family protein</fullName>
    </submittedName>
</protein>
<dbReference type="AlphaFoldDB" id="A0A3S4SWD0"/>
<evidence type="ECO:0000313" key="4">
    <source>
        <dbReference type="Proteomes" id="UP000287527"/>
    </source>
</evidence>
<evidence type="ECO:0000256" key="1">
    <source>
        <dbReference type="SAM" id="Phobius"/>
    </source>
</evidence>
<dbReference type="Pfam" id="PF05170">
    <property type="entry name" value="AsmA"/>
    <property type="match status" value="1"/>
</dbReference>
<dbReference type="PANTHER" id="PTHR30441:SF8">
    <property type="entry name" value="DUF748 DOMAIN-CONTAINING PROTEIN"/>
    <property type="match status" value="1"/>
</dbReference>
<keyword evidence="1" id="KW-1133">Transmembrane helix</keyword>
<feature type="transmembrane region" description="Helical" evidence="1">
    <location>
        <begin position="12"/>
        <end position="34"/>
    </location>
</feature>
<feature type="domain" description="AsmA" evidence="2">
    <location>
        <begin position="13"/>
        <end position="178"/>
    </location>
</feature>
<comment type="caution">
    <text evidence="3">The sequence shown here is derived from an EMBL/GenBank/DDBJ whole genome shotgun (WGS) entry which is preliminary data.</text>
</comment>
<dbReference type="EMBL" id="SBII01000011">
    <property type="protein sequence ID" value="RWW93853.1"/>
    <property type="molecule type" value="Genomic_DNA"/>
</dbReference>
<gene>
    <name evidence="3" type="ORF">EPI11_15080</name>
</gene>
<evidence type="ECO:0000259" key="2">
    <source>
        <dbReference type="Pfam" id="PF05170"/>
    </source>
</evidence>